<protein>
    <submittedName>
        <fullName evidence="2">Uncharacterized protein</fullName>
    </submittedName>
</protein>
<dbReference type="Proteomes" id="UP001291623">
    <property type="component" value="Unassembled WGS sequence"/>
</dbReference>
<feature type="region of interest" description="Disordered" evidence="1">
    <location>
        <begin position="1"/>
        <end position="30"/>
    </location>
</feature>
<evidence type="ECO:0000256" key="1">
    <source>
        <dbReference type="SAM" id="MobiDB-lite"/>
    </source>
</evidence>
<dbReference type="PANTHER" id="PTHR35121:SF4">
    <property type="entry name" value="SWIM-TYPE DOMAIN-CONTAINING PROTEIN"/>
    <property type="match status" value="1"/>
</dbReference>
<keyword evidence="3" id="KW-1185">Reference proteome</keyword>
<evidence type="ECO:0000313" key="3">
    <source>
        <dbReference type="Proteomes" id="UP001291623"/>
    </source>
</evidence>
<accession>A0AAE1SF95</accession>
<feature type="compositionally biased region" description="Basic and acidic residues" evidence="1">
    <location>
        <begin position="19"/>
        <end position="30"/>
    </location>
</feature>
<name>A0AAE1SF95_9SOLA</name>
<dbReference type="AlphaFoldDB" id="A0AAE1SF95"/>
<sequence length="118" mass="13391">MESFHGNMGNQMPVGNPPHKGDGAGKRSEKTMANVAAEMMLQCVFDERLSMSDMNIERRPYHKNCSCALHKQKAEQPNTCVHSRNISFPQKAKAEIYNFVNSSFPILFSIFFLQIHQS</sequence>
<organism evidence="2 3">
    <name type="scientific">Anisodus tanguticus</name>
    <dbReference type="NCBI Taxonomy" id="243964"/>
    <lineage>
        <taxon>Eukaryota</taxon>
        <taxon>Viridiplantae</taxon>
        <taxon>Streptophyta</taxon>
        <taxon>Embryophyta</taxon>
        <taxon>Tracheophyta</taxon>
        <taxon>Spermatophyta</taxon>
        <taxon>Magnoliopsida</taxon>
        <taxon>eudicotyledons</taxon>
        <taxon>Gunneridae</taxon>
        <taxon>Pentapetalae</taxon>
        <taxon>asterids</taxon>
        <taxon>lamiids</taxon>
        <taxon>Solanales</taxon>
        <taxon>Solanaceae</taxon>
        <taxon>Solanoideae</taxon>
        <taxon>Hyoscyameae</taxon>
        <taxon>Anisodus</taxon>
    </lineage>
</organism>
<evidence type="ECO:0000313" key="2">
    <source>
        <dbReference type="EMBL" id="KAK4369868.1"/>
    </source>
</evidence>
<gene>
    <name evidence="2" type="ORF">RND71_009343</name>
</gene>
<reference evidence="2" key="1">
    <citation type="submission" date="2023-12" db="EMBL/GenBank/DDBJ databases">
        <title>Genome assembly of Anisodus tanguticus.</title>
        <authorList>
            <person name="Wang Y.-J."/>
        </authorList>
    </citation>
    <scope>NUCLEOTIDE SEQUENCE</scope>
    <source>
        <strain evidence="2">KB-2021</strain>
        <tissue evidence="2">Leaf</tissue>
    </source>
</reference>
<dbReference type="PANTHER" id="PTHR35121">
    <property type="entry name" value="HOMEODOMAIN PROTEIN 8, PUTATIVE-RELATED"/>
    <property type="match status" value="1"/>
</dbReference>
<dbReference type="EMBL" id="JAVYJV010000005">
    <property type="protein sequence ID" value="KAK4369868.1"/>
    <property type="molecule type" value="Genomic_DNA"/>
</dbReference>
<proteinExistence type="predicted"/>
<comment type="caution">
    <text evidence="2">The sequence shown here is derived from an EMBL/GenBank/DDBJ whole genome shotgun (WGS) entry which is preliminary data.</text>
</comment>